<gene>
    <name evidence="3" type="ordered locus">CLJU_c22390</name>
    <name evidence="4" type="ORF">WX45_02717</name>
</gene>
<dbReference type="eggNOG" id="COG5492">
    <property type="taxonomic scope" value="Bacteria"/>
</dbReference>
<dbReference type="InterPro" id="IPR003343">
    <property type="entry name" value="Big_2"/>
</dbReference>
<dbReference type="InterPro" id="IPR045197">
    <property type="entry name" value="NUP210-like"/>
</dbReference>
<feature type="transmembrane region" description="Helical" evidence="1">
    <location>
        <begin position="12"/>
        <end position="31"/>
    </location>
</feature>
<dbReference type="EMBL" id="CP001666">
    <property type="protein sequence ID" value="ADK15299.1"/>
    <property type="molecule type" value="Genomic_DNA"/>
</dbReference>
<dbReference type="Proteomes" id="UP000001656">
    <property type="component" value="Chromosome"/>
</dbReference>
<dbReference type="KEGG" id="clj:CLJU_c22390"/>
<sequence>MKNIREKYISIFITFMMIVSMIGINVGSVFADENSNDINVNVAVLGMYNENLFSPQQIKVKENATAEDVLKATGLNVEIKDTGMVDSIAGQKNGTDDGNYGSQSGWMYKVNYTTPQNYPKSQSVKDGDYLLFFYAKNYDDLLPSYDSTQNDFVNVTVKSIQKDNNFSEQVTALNNNSINAAIMEGLKKHGQDFDKSSLSQGALMSKDDTQFWSYILNGDNSTYNQKDTQLKDGDTITTLKDDGQGIKEVESIALDKTEANLTEGDMLQLTAAVTPEDATDTKVDWSSSDSTVAAVDENGKVTALEAGTAAITAAAEDGNKVATCNVTVSKKSATKVSITIKGYKGNSILSKNIEISDNLKILDVVKKALDDNKIAYDSNTMFVQQFHRPVTYIKTIDGESEGDRGGTSAWKYSINDGSFFSIDSMSQDIVKDKDKINIIFAGDSSNPTPFRDIDSISLDKAQLNLNLGDTQNLTATTAPKEATEPLNWTSSDESVAVVDGDGKVTAVKAGTVTITASGKYNKDIKAECTVNVSEKSQINVTGVTLDKTSASLTEGKTLQLTAAVTPDNAVNKKVDWSSSDPTVAKVDENGKVTALKAGTAAITATTEDGNKTAACDVTVIAKPIPQPPQPQPVRVTGISLDKTSANMAEGDTLQLTAVILPKDAANTKVDWSSSDPKVAAVDGNGKVTAIKAGTAVITAVSEDNRSVEVQCIVTVANIPKPIQITNLTKDSSFKLGEDAKISAKAENNSGKDQDESLIVALYDESGKFINYICSKQTIKNGYSSILTGIMKLPEEGIYKLKAFVWDSIENMNPLSDIIDIPVQSNK</sequence>
<dbReference type="InterPro" id="IPR008964">
    <property type="entry name" value="Invasin/intimin_cell_adhesion"/>
</dbReference>
<dbReference type="SUPFAM" id="SSF49373">
    <property type="entry name" value="Invasin/intimin cell-adhesion fragments"/>
    <property type="match status" value="4"/>
</dbReference>
<proteinExistence type="predicted"/>
<dbReference type="SMART" id="SM00635">
    <property type="entry name" value="BID_2"/>
    <property type="match status" value="4"/>
</dbReference>
<organism evidence="3 5">
    <name type="scientific">Clostridium ljungdahlii (strain ATCC 55383 / DSM 13528 / PETC)</name>
    <dbReference type="NCBI Taxonomy" id="748727"/>
    <lineage>
        <taxon>Bacteria</taxon>
        <taxon>Bacillati</taxon>
        <taxon>Bacillota</taxon>
        <taxon>Clostridia</taxon>
        <taxon>Eubacteriales</taxon>
        <taxon>Clostridiaceae</taxon>
        <taxon>Clostridium</taxon>
    </lineage>
</organism>
<keyword evidence="1" id="KW-0812">Transmembrane</keyword>
<dbReference type="PATRIC" id="fig|748727.19.peg.2749"/>
<dbReference type="PANTHER" id="PTHR23019">
    <property type="entry name" value="NUCLEAR PORE MEMBRANE GLYCOPROTEIN GP210-RELATED"/>
    <property type="match status" value="1"/>
</dbReference>
<evidence type="ECO:0000313" key="4">
    <source>
        <dbReference type="EMBL" id="OAA88782.1"/>
    </source>
</evidence>
<keyword evidence="6" id="KW-1185">Reference proteome</keyword>
<dbReference type="Proteomes" id="UP000077020">
    <property type="component" value="Unassembled WGS sequence"/>
</dbReference>
<accession>D8GKF9</accession>
<reference evidence="3" key="1">
    <citation type="submission" date="2009-07" db="EMBL/GenBank/DDBJ databases">
        <authorList>
            <person name="Koepke M."/>
            <person name="Hujer S."/>
            <person name="Held C."/>
            <person name="Wiezer A."/>
            <person name="Liesegang H."/>
            <person name="Ehrenreich A."/>
            <person name="Gottschalk G."/>
            <person name="Duerre P."/>
        </authorList>
    </citation>
    <scope>NUCLEOTIDE SEQUENCE</scope>
    <source>
        <strain evidence="3">DSM 13528</strain>
    </source>
</reference>
<evidence type="ECO:0000313" key="3">
    <source>
        <dbReference type="EMBL" id="ADK15299.1"/>
    </source>
</evidence>
<dbReference type="OrthoDB" id="9805159at2"/>
<dbReference type="HOGENOM" id="CLU_342806_0_0_9"/>
<dbReference type="RefSeq" id="WP_013238889.1">
    <property type="nucleotide sequence ID" value="NC_014328.1"/>
</dbReference>
<keyword evidence="1" id="KW-0472">Membrane</keyword>
<evidence type="ECO:0000313" key="5">
    <source>
        <dbReference type="Proteomes" id="UP000001656"/>
    </source>
</evidence>
<evidence type="ECO:0000313" key="6">
    <source>
        <dbReference type="Proteomes" id="UP000077020"/>
    </source>
</evidence>
<dbReference type="eggNOG" id="COG1657">
    <property type="taxonomic scope" value="Bacteria"/>
</dbReference>
<reference evidence="4 6" key="3">
    <citation type="journal article" date="2016" name="Biotechnol. Bioeng.">
        <title>Traits of selected Clostridium strains for syngas fermentation to ethanol.</title>
        <authorList>
            <person name="Martin M.E."/>
            <person name="Richter H."/>
            <person name="Saha S."/>
            <person name="Angenent L.T."/>
        </authorList>
    </citation>
    <scope>NUCLEOTIDE SEQUENCE [LARGE SCALE GENOMIC DNA]</scope>
    <source>
        <strain evidence="4 6">PETC</strain>
    </source>
</reference>
<dbReference type="InterPro" id="IPR027954">
    <property type="entry name" value="Transcobalamin-like_C"/>
</dbReference>
<dbReference type="AlphaFoldDB" id="D8GKF9"/>
<feature type="domain" description="BIG2" evidence="2">
    <location>
        <begin position="248"/>
        <end position="325"/>
    </location>
</feature>
<feature type="domain" description="BIG2" evidence="2">
    <location>
        <begin position="634"/>
        <end position="711"/>
    </location>
</feature>
<keyword evidence="1" id="KW-1133">Transmembrane helix</keyword>
<protein>
    <submittedName>
        <fullName evidence="4">Bacterial Ig-like domain (Group 2)</fullName>
    </submittedName>
    <submittedName>
        <fullName evidence="3">Putative surface/cell-adhesion protein, multiple big2 domain</fullName>
    </submittedName>
</protein>
<dbReference type="PANTHER" id="PTHR23019:SF0">
    <property type="entry name" value="NUCLEAR PORE MEMBRANE GLYCOPROTEIN 210"/>
    <property type="match status" value="1"/>
</dbReference>
<dbReference type="EMBL" id="LITS01000003">
    <property type="protein sequence ID" value="OAA88782.1"/>
    <property type="molecule type" value="Genomic_DNA"/>
</dbReference>
<evidence type="ECO:0000259" key="2">
    <source>
        <dbReference type="SMART" id="SM00635"/>
    </source>
</evidence>
<dbReference type="Pfam" id="PF02368">
    <property type="entry name" value="Big_2"/>
    <property type="match status" value="4"/>
</dbReference>
<dbReference type="Gene3D" id="2.60.40.1080">
    <property type="match status" value="4"/>
</dbReference>
<feature type="domain" description="BIG2" evidence="2">
    <location>
        <begin position="452"/>
        <end position="527"/>
    </location>
</feature>
<feature type="domain" description="BIG2" evidence="2">
    <location>
        <begin position="539"/>
        <end position="616"/>
    </location>
</feature>
<dbReference type="Pfam" id="PF14478">
    <property type="entry name" value="DUF4430"/>
    <property type="match status" value="1"/>
</dbReference>
<evidence type="ECO:0000256" key="1">
    <source>
        <dbReference type="SAM" id="Phobius"/>
    </source>
</evidence>
<name>D8GKF9_CLOLD</name>
<reference evidence="3 5" key="2">
    <citation type="journal article" date="2010" name="Proc. Natl. Acad. Sci. U.S.A.">
        <title>Clostridium ljungdahlii represents a microbial production platform based on syngas.</title>
        <authorList>
            <person name="Kopke M."/>
            <person name="Held C."/>
            <person name="Hujer S."/>
            <person name="Liesegang H."/>
            <person name="Wiezer A."/>
            <person name="Wollherr A."/>
            <person name="Ehrenreich A."/>
            <person name="Liebl W."/>
            <person name="Gottschalk G."/>
            <person name="Durre P."/>
        </authorList>
    </citation>
    <scope>NUCLEOTIDE SEQUENCE [LARGE SCALE GENOMIC DNA]</scope>
    <source>
        <strain evidence="5">ATCC 55383 / DSM 13528 / PETC</strain>
        <strain evidence="3">DSM 13528</strain>
    </source>
</reference>